<proteinExistence type="predicted"/>
<dbReference type="Proteomes" id="UP001060215">
    <property type="component" value="Chromosome 5"/>
</dbReference>
<gene>
    <name evidence="1" type="ORF">LOK49_LG06G02241</name>
</gene>
<keyword evidence="2" id="KW-1185">Reference proteome</keyword>
<evidence type="ECO:0000313" key="2">
    <source>
        <dbReference type="Proteomes" id="UP001060215"/>
    </source>
</evidence>
<comment type="caution">
    <text evidence="1">The sequence shown here is derived from an EMBL/GenBank/DDBJ whole genome shotgun (WGS) entry which is preliminary data.</text>
</comment>
<accession>A0ACC0HAG6</accession>
<name>A0ACC0HAG6_9ERIC</name>
<sequence>MHMHKGKFLSFQVDNLEFLREMRINPIKVAKALVEVFAEMILMNMGARYLEQQQFSVFECCEVLKSGLSVVSSYNVCCSNVLDVTMGMTYVDRFDDAMAQRADGWTQAKEVNMVVRRTRAVAMARSNGNDLFGDKDTRRLVLHMERDSTMTPTTRCCCATEPLMVHIHRSKDVNLDIAQELLRAADQYLLEGLKRLCEYAIAQELFKITSGHSLFGVVNGRCVDDPRSKASDLNVYSLSGLDIATNRDIIGIALANLIVC</sequence>
<reference evidence="1 2" key="1">
    <citation type="journal article" date="2022" name="Plant J.">
        <title>Chromosome-level genome of Camellia lanceoleosa provides a valuable resource for understanding genome evolution and self-incompatibility.</title>
        <authorList>
            <person name="Gong W."/>
            <person name="Xiao S."/>
            <person name="Wang L."/>
            <person name="Liao Z."/>
            <person name="Chang Y."/>
            <person name="Mo W."/>
            <person name="Hu G."/>
            <person name="Li W."/>
            <person name="Zhao G."/>
            <person name="Zhu H."/>
            <person name="Hu X."/>
            <person name="Ji K."/>
            <person name="Xiang X."/>
            <person name="Song Q."/>
            <person name="Yuan D."/>
            <person name="Jin S."/>
            <person name="Zhang L."/>
        </authorList>
    </citation>
    <scope>NUCLEOTIDE SEQUENCE [LARGE SCALE GENOMIC DNA]</scope>
    <source>
        <strain evidence="1">SQ_2022a</strain>
    </source>
</reference>
<protein>
    <submittedName>
        <fullName evidence="1">ARM REPEAT PROTEIN INTERACTING WITH ABF2</fullName>
    </submittedName>
</protein>
<dbReference type="EMBL" id="CM045762">
    <property type="protein sequence ID" value="KAI8010334.1"/>
    <property type="molecule type" value="Genomic_DNA"/>
</dbReference>
<organism evidence="1 2">
    <name type="scientific">Camellia lanceoleosa</name>
    <dbReference type="NCBI Taxonomy" id="1840588"/>
    <lineage>
        <taxon>Eukaryota</taxon>
        <taxon>Viridiplantae</taxon>
        <taxon>Streptophyta</taxon>
        <taxon>Embryophyta</taxon>
        <taxon>Tracheophyta</taxon>
        <taxon>Spermatophyta</taxon>
        <taxon>Magnoliopsida</taxon>
        <taxon>eudicotyledons</taxon>
        <taxon>Gunneridae</taxon>
        <taxon>Pentapetalae</taxon>
        <taxon>asterids</taxon>
        <taxon>Ericales</taxon>
        <taxon>Theaceae</taxon>
        <taxon>Camellia</taxon>
    </lineage>
</organism>
<evidence type="ECO:0000313" key="1">
    <source>
        <dbReference type="EMBL" id="KAI8010334.1"/>
    </source>
</evidence>